<evidence type="ECO:0000313" key="11">
    <source>
        <dbReference type="EMBL" id="VDL86595.1"/>
    </source>
</evidence>
<evidence type="ECO:0000256" key="10">
    <source>
        <dbReference type="SAM" id="Phobius"/>
    </source>
</evidence>
<keyword evidence="3" id="KW-0677">Repeat</keyword>
<dbReference type="GO" id="GO:0005741">
    <property type="term" value="C:mitochondrial outer membrane"/>
    <property type="evidence" value="ECO:0007669"/>
    <property type="project" value="UniProtKB-SubCell"/>
</dbReference>
<protein>
    <submittedName>
        <fullName evidence="13">Mitochondrial import receptor subunit TOM70</fullName>
    </submittedName>
</protein>
<evidence type="ECO:0000256" key="8">
    <source>
        <dbReference type="ARBA" id="ARBA00023136"/>
    </source>
</evidence>
<evidence type="ECO:0000256" key="6">
    <source>
        <dbReference type="ARBA" id="ARBA00022989"/>
    </source>
</evidence>
<evidence type="ECO:0000256" key="7">
    <source>
        <dbReference type="ARBA" id="ARBA00023128"/>
    </source>
</evidence>
<dbReference type="GO" id="GO:0045039">
    <property type="term" value="P:protein insertion into mitochondrial inner membrane"/>
    <property type="evidence" value="ECO:0007669"/>
    <property type="project" value="TreeGrafter"/>
</dbReference>
<name>A0A0N4YXS2_NIPBR</name>
<dbReference type="SUPFAM" id="SSF48452">
    <property type="entry name" value="TPR-like"/>
    <property type="match status" value="1"/>
</dbReference>
<reference evidence="13" key="1">
    <citation type="submission" date="2017-02" db="UniProtKB">
        <authorList>
            <consortium name="WormBaseParasite"/>
        </authorList>
    </citation>
    <scope>IDENTIFICATION</scope>
</reference>
<organism evidence="13">
    <name type="scientific">Nippostrongylus brasiliensis</name>
    <name type="common">Rat hookworm</name>
    <dbReference type="NCBI Taxonomy" id="27835"/>
    <lineage>
        <taxon>Eukaryota</taxon>
        <taxon>Metazoa</taxon>
        <taxon>Ecdysozoa</taxon>
        <taxon>Nematoda</taxon>
        <taxon>Chromadorea</taxon>
        <taxon>Rhabditida</taxon>
        <taxon>Rhabditina</taxon>
        <taxon>Rhabditomorpha</taxon>
        <taxon>Strongyloidea</taxon>
        <taxon>Heligmosomidae</taxon>
        <taxon>Nippostrongylus</taxon>
    </lineage>
</organism>
<keyword evidence="6 10" id="KW-1133">Transmembrane helix</keyword>
<comment type="similarity">
    <text evidence="9">Belongs to the Tom70 family.</text>
</comment>
<evidence type="ECO:0000313" key="12">
    <source>
        <dbReference type="Proteomes" id="UP000271162"/>
    </source>
</evidence>
<dbReference type="GO" id="GO:0030943">
    <property type="term" value="F:mitochondrion targeting sequence binding"/>
    <property type="evidence" value="ECO:0007669"/>
    <property type="project" value="TreeGrafter"/>
</dbReference>
<dbReference type="Gene3D" id="1.25.40.10">
    <property type="entry name" value="Tetratricopeptide repeat domain"/>
    <property type="match status" value="1"/>
</dbReference>
<gene>
    <name evidence="11" type="ORF">NBR_LOCUS22045</name>
</gene>
<keyword evidence="7" id="KW-0496">Mitochondrion</keyword>
<dbReference type="InterPro" id="IPR011990">
    <property type="entry name" value="TPR-like_helical_dom_sf"/>
</dbReference>
<evidence type="ECO:0000256" key="4">
    <source>
        <dbReference type="ARBA" id="ARBA00022787"/>
    </source>
</evidence>
<evidence type="ECO:0000256" key="9">
    <source>
        <dbReference type="ARBA" id="ARBA00038030"/>
    </source>
</evidence>
<evidence type="ECO:0000256" key="2">
    <source>
        <dbReference type="ARBA" id="ARBA00022692"/>
    </source>
</evidence>
<evidence type="ECO:0000256" key="3">
    <source>
        <dbReference type="ARBA" id="ARBA00022737"/>
    </source>
</evidence>
<sequence length="342" mass="38499">MRGGTSVYRYVAVAAVVGISAAGLYLMWRKLDSKKKRLSVKELKDLGNKLFAAKKYADSIRVFSSALAAGNPCEDELVRAMCYQNRAAAKEYHGGYAIDDMLSDCEQALKHNPRYAKAYFRRARLLQTNQMYKESLISVFCATQLDPALDNQATQIIQDLLDHLEREDRLRWSSSLNMKCPRHVRHEKQVLRGYERAIRLIRDKQYDCVVTEAVEENDACKLKALVLAARFYFYMNDLEMVDVMMEKFDSIYCQLTENEKGDVTDVMSSKYVFLIESGRTPASITASFAAAQGSTPGPNPDFVIMAAFRLVLCNEIRKAMELLVAAGASSPNITLVGYIIGL</sequence>
<evidence type="ECO:0000313" key="13">
    <source>
        <dbReference type="WBParaSite" id="NBR_0002204401-mRNA-1"/>
    </source>
</evidence>
<proteinExistence type="inferred from homology"/>
<dbReference type="GO" id="GO:0030150">
    <property type="term" value="P:protein import into mitochondrial matrix"/>
    <property type="evidence" value="ECO:0007669"/>
    <property type="project" value="TreeGrafter"/>
</dbReference>
<dbReference type="GO" id="GO:0008320">
    <property type="term" value="F:protein transmembrane transporter activity"/>
    <property type="evidence" value="ECO:0007669"/>
    <property type="project" value="TreeGrafter"/>
</dbReference>
<dbReference type="SMART" id="SM00028">
    <property type="entry name" value="TPR"/>
    <property type="match status" value="3"/>
</dbReference>
<evidence type="ECO:0000256" key="1">
    <source>
        <dbReference type="ARBA" id="ARBA00004572"/>
    </source>
</evidence>
<keyword evidence="5" id="KW-0802">TPR repeat</keyword>
<dbReference type="EMBL" id="UYSL01027311">
    <property type="protein sequence ID" value="VDL86595.1"/>
    <property type="molecule type" value="Genomic_DNA"/>
</dbReference>
<evidence type="ECO:0000256" key="5">
    <source>
        <dbReference type="ARBA" id="ARBA00022803"/>
    </source>
</evidence>
<dbReference type="PANTHER" id="PTHR46208:SF1">
    <property type="entry name" value="MITOCHONDRIAL IMPORT RECEPTOR SUBUNIT TOM70"/>
    <property type="match status" value="1"/>
</dbReference>
<dbReference type="Proteomes" id="UP000271162">
    <property type="component" value="Unassembled WGS sequence"/>
</dbReference>
<keyword evidence="4" id="KW-1000">Mitochondrion outer membrane</keyword>
<dbReference type="InterPro" id="IPR019734">
    <property type="entry name" value="TPR_rpt"/>
</dbReference>
<dbReference type="OMA" id="CATQLDP"/>
<dbReference type="PANTHER" id="PTHR46208">
    <property type="entry name" value="MITOCHONDRIAL IMPORT RECEPTOR SUBUNIT TOM70"/>
    <property type="match status" value="1"/>
</dbReference>
<keyword evidence="12" id="KW-1185">Reference proteome</keyword>
<feature type="transmembrane region" description="Helical" evidence="10">
    <location>
        <begin position="6"/>
        <end position="28"/>
    </location>
</feature>
<accession>A0A0N4YXS2</accession>
<keyword evidence="8 10" id="KW-0472">Membrane</keyword>
<dbReference type="WBParaSite" id="NBR_0002204401-mRNA-1">
    <property type="protein sequence ID" value="NBR_0002204401-mRNA-1"/>
    <property type="gene ID" value="NBR_0002204401"/>
</dbReference>
<comment type="subcellular location">
    <subcellularLocation>
        <location evidence="1">Mitochondrion outer membrane</location>
        <topology evidence="1">Single-pass membrane protein</topology>
    </subcellularLocation>
</comment>
<keyword evidence="2 10" id="KW-0812">Transmembrane</keyword>
<dbReference type="AlphaFoldDB" id="A0A0N4YXS2"/>
<dbReference type="STRING" id="27835.A0A0N4YXS2"/>
<reference evidence="11 12" key="2">
    <citation type="submission" date="2018-11" db="EMBL/GenBank/DDBJ databases">
        <authorList>
            <consortium name="Pathogen Informatics"/>
        </authorList>
    </citation>
    <scope>NUCLEOTIDE SEQUENCE [LARGE SCALE GENOMIC DNA]</scope>
</reference>